<dbReference type="Proteomes" id="UP000055316">
    <property type="component" value="Plasmid pKK2"/>
</dbReference>
<dbReference type="InterPro" id="IPR000209">
    <property type="entry name" value="Peptidase_S8/S53_dom"/>
</dbReference>
<dbReference type="SUPFAM" id="SSF52743">
    <property type="entry name" value="Subtilisin-like"/>
    <property type="match status" value="1"/>
</dbReference>
<gene>
    <name evidence="3" type="ORF">KNN_06846</name>
</gene>
<organism evidence="3 4">
    <name type="scientific">Bacillus thuringiensis subsp. tolworthi</name>
    <dbReference type="NCBI Taxonomy" id="1442"/>
    <lineage>
        <taxon>Bacteria</taxon>
        <taxon>Bacillati</taxon>
        <taxon>Bacillota</taxon>
        <taxon>Bacilli</taxon>
        <taxon>Bacillales</taxon>
        <taxon>Bacillaceae</taxon>
        <taxon>Bacillus</taxon>
        <taxon>Bacillus cereus group</taxon>
    </lineage>
</organism>
<evidence type="ECO:0000313" key="3">
    <source>
        <dbReference type="EMBL" id="BAR87579.1"/>
    </source>
</evidence>
<keyword evidence="3" id="KW-0614">Plasmid</keyword>
<dbReference type="GO" id="GO:0006508">
    <property type="term" value="P:proteolysis"/>
    <property type="evidence" value="ECO:0007669"/>
    <property type="project" value="InterPro"/>
</dbReference>
<dbReference type="GO" id="GO:0004252">
    <property type="term" value="F:serine-type endopeptidase activity"/>
    <property type="evidence" value="ECO:0007669"/>
    <property type="project" value="InterPro"/>
</dbReference>
<feature type="domain" description="Peptidase S8/S53" evidence="2">
    <location>
        <begin position="1"/>
        <end position="45"/>
    </location>
</feature>
<protein>
    <submittedName>
        <fullName evidence="3">Subtilisin Carlsberg</fullName>
    </submittedName>
</protein>
<sequence>MAAAHVAGVASLILEKNPYLSNKKVRELMNKTAIPLGNPFEYGNGKININDALKLAN</sequence>
<evidence type="ECO:0000259" key="2">
    <source>
        <dbReference type="Pfam" id="PF00082"/>
    </source>
</evidence>
<dbReference type="PROSITE" id="PS51892">
    <property type="entry name" value="SUBTILASE"/>
    <property type="match status" value="1"/>
</dbReference>
<evidence type="ECO:0000256" key="1">
    <source>
        <dbReference type="PROSITE-ProRule" id="PRU01240"/>
    </source>
</evidence>
<name>A0A9W4A176_BACTO</name>
<dbReference type="EMBL" id="AP014866">
    <property type="protein sequence ID" value="BAR87579.1"/>
    <property type="molecule type" value="Genomic_DNA"/>
</dbReference>
<proteinExistence type="inferred from homology"/>
<dbReference type="Pfam" id="PF00082">
    <property type="entry name" value="Peptidase_S8"/>
    <property type="match status" value="1"/>
</dbReference>
<comment type="caution">
    <text evidence="1">Lacks conserved residue(s) required for the propagation of feature annotation.</text>
</comment>
<reference evidence="3 4" key="1">
    <citation type="submission" date="2015-05" db="EMBL/GenBank/DDBJ databases">
        <title>Whole genome sequence of Bacillus thuringiensis serovar tolworthi Pasteur Institute Standard strain.</title>
        <authorList>
            <person name="Kanda K."/>
            <person name="Nakashima K."/>
            <person name="Nagano Y."/>
        </authorList>
    </citation>
    <scope>NUCLEOTIDE SEQUENCE [LARGE SCALE GENOMIC DNA]</scope>
    <source>
        <strain evidence="3 4">Pasteur Institute Standard strain</strain>
        <plasmid evidence="4">pKK2 DNA</plasmid>
    </source>
</reference>
<dbReference type="InterPro" id="IPR036852">
    <property type="entry name" value="Peptidase_S8/S53_dom_sf"/>
</dbReference>
<evidence type="ECO:0000313" key="4">
    <source>
        <dbReference type="Proteomes" id="UP000055316"/>
    </source>
</evidence>
<dbReference type="AlphaFoldDB" id="A0A9W4A176"/>
<geneLocation type="plasmid" evidence="4">
    <name>pKK2 DNA</name>
</geneLocation>
<accession>A0A9W4A176</accession>
<dbReference type="Gene3D" id="3.40.50.200">
    <property type="entry name" value="Peptidase S8/S53 domain"/>
    <property type="match status" value="1"/>
</dbReference>
<comment type="similarity">
    <text evidence="1">Belongs to the peptidase S8 family.</text>
</comment>